<accession>A0A8H7RA60</accession>
<evidence type="ECO:0000313" key="3">
    <source>
        <dbReference type="Proteomes" id="UP000646827"/>
    </source>
</evidence>
<name>A0A8H7RA60_9FUNG</name>
<dbReference type="OrthoDB" id="10633755at2759"/>
<evidence type="ECO:0000256" key="1">
    <source>
        <dbReference type="SAM" id="MobiDB-lite"/>
    </source>
</evidence>
<evidence type="ECO:0000313" key="2">
    <source>
        <dbReference type="EMBL" id="KAG2205906.1"/>
    </source>
</evidence>
<keyword evidence="3" id="KW-1185">Reference proteome</keyword>
<sequence>MQRERIKEVLSDTSRKRLAPAAREPSQNKVPRYRQAHIAQLSSVATNNLETTPTTPLSYNNNNNNKNSSSSSQQQPQQLTVSSRGLRAAPESSQVPLFRVSNIVLPKYRGQNKRQ</sequence>
<gene>
    <name evidence="2" type="ORF">INT45_011248</name>
</gene>
<feature type="compositionally biased region" description="Basic and acidic residues" evidence="1">
    <location>
        <begin position="1"/>
        <end position="15"/>
    </location>
</feature>
<protein>
    <submittedName>
        <fullName evidence="2">Uncharacterized protein</fullName>
    </submittedName>
</protein>
<comment type="caution">
    <text evidence="2">The sequence shown here is derived from an EMBL/GenBank/DDBJ whole genome shotgun (WGS) entry which is preliminary data.</text>
</comment>
<dbReference type="AlphaFoldDB" id="A0A8H7RA60"/>
<reference evidence="2 3" key="1">
    <citation type="submission" date="2020-12" db="EMBL/GenBank/DDBJ databases">
        <title>Metabolic potential, ecology and presence of endohyphal bacteria is reflected in genomic diversity of Mucoromycotina.</title>
        <authorList>
            <person name="Muszewska A."/>
            <person name="Okrasinska A."/>
            <person name="Steczkiewicz K."/>
            <person name="Drgas O."/>
            <person name="Orlowska M."/>
            <person name="Perlinska-Lenart U."/>
            <person name="Aleksandrzak-Piekarczyk T."/>
            <person name="Szatraj K."/>
            <person name="Zielenkiewicz U."/>
            <person name="Pilsyk S."/>
            <person name="Malc E."/>
            <person name="Mieczkowski P."/>
            <person name="Kruszewska J.S."/>
            <person name="Biernat P."/>
            <person name="Pawlowska J."/>
        </authorList>
    </citation>
    <scope>NUCLEOTIDE SEQUENCE [LARGE SCALE GENOMIC DNA]</scope>
    <source>
        <strain evidence="2 3">CBS 142.35</strain>
    </source>
</reference>
<proteinExistence type="predicted"/>
<dbReference type="Proteomes" id="UP000646827">
    <property type="component" value="Unassembled WGS sequence"/>
</dbReference>
<feature type="compositionally biased region" description="Low complexity" evidence="1">
    <location>
        <begin position="46"/>
        <end position="83"/>
    </location>
</feature>
<organism evidence="2 3">
    <name type="scientific">Circinella minor</name>
    <dbReference type="NCBI Taxonomy" id="1195481"/>
    <lineage>
        <taxon>Eukaryota</taxon>
        <taxon>Fungi</taxon>
        <taxon>Fungi incertae sedis</taxon>
        <taxon>Mucoromycota</taxon>
        <taxon>Mucoromycotina</taxon>
        <taxon>Mucoromycetes</taxon>
        <taxon>Mucorales</taxon>
        <taxon>Lichtheimiaceae</taxon>
        <taxon>Circinella</taxon>
    </lineage>
</organism>
<dbReference type="EMBL" id="JAEPRB010001283">
    <property type="protein sequence ID" value="KAG2205906.1"/>
    <property type="molecule type" value="Genomic_DNA"/>
</dbReference>
<feature type="region of interest" description="Disordered" evidence="1">
    <location>
        <begin position="1"/>
        <end position="95"/>
    </location>
</feature>